<dbReference type="PANTHER" id="PTHR48020">
    <property type="entry name" value="PROTON MYO-INOSITOL COTRANSPORTER"/>
    <property type="match status" value="1"/>
</dbReference>
<proteinExistence type="inferred from homology"/>
<feature type="transmembrane region" description="Helical" evidence="10">
    <location>
        <begin position="871"/>
        <end position="895"/>
    </location>
</feature>
<evidence type="ECO:0000256" key="2">
    <source>
        <dbReference type="ARBA" id="ARBA00010992"/>
    </source>
</evidence>
<dbReference type="Proteomes" id="UP000504604">
    <property type="component" value="Linkage group LG15"/>
</dbReference>
<keyword evidence="3" id="KW-0813">Transport</keyword>
<feature type="transmembrane region" description="Helical" evidence="10">
    <location>
        <begin position="176"/>
        <end position="197"/>
    </location>
</feature>
<feature type="transmembrane region" description="Helical" evidence="10">
    <location>
        <begin position="21"/>
        <end position="47"/>
    </location>
</feature>
<feature type="domain" description="Major facilitator superfamily (MFS) profile" evidence="11">
    <location>
        <begin position="549"/>
        <end position="998"/>
    </location>
</feature>
<feature type="transmembrane region" description="Helical" evidence="10">
    <location>
        <begin position="843"/>
        <end position="865"/>
    </location>
</feature>
<feature type="transmembrane region" description="Helical" evidence="10">
    <location>
        <begin position="114"/>
        <end position="134"/>
    </location>
</feature>
<dbReference type="OrthoDB" id="6339427at2759"/>
<dbReference type="InterPro" id="IPR003663">
    <property type="entry name" value="Sugar/inositol_transpt"/>
</dbReference>
<feature type="domain" description="Major facilitator superfamily (MFS) profile" evidence="11">
    <location>
        <begin position="23"/>
        <end position="472"/>
    </location>
</feature>
<gene>
    <name evidence="13" type="primary">LOC105178355</name>
</gene>
<feature type="transmembrane region" description="Helical" evidence="10">
    <location>
        <begin position="443"/>
        <end position="468"/>
    </location>
</feature>
<dbReference type="PROSITE" id="PS50850">
    <property type="entry name" value="MFS"/>
    <property type="match status" value="2"/>
</dbReference>
<dbReference type="Gene3D" id="1.20.1250.20">
    <property type="entry name" value="MFS general substrate transporter like domains"/>
    <property type="match status" value="2"/>
</dbReference>
<accession>A0A8M8V897</accession>
<evidence type="ECO:0000259" key="11">
    <source>
        <dbReference type="PROSITE" id="PS50850"/>
    </source>
</evidence>
<dbReference type="InterPro" id="IPR036259">
    <property type="entry name" value="MFS_trans_sf"/>
</dbReference>
<feature type="transmembrane region" description="Helical" evidence="10">
    <location>
        <begin position="640"/>
        <end position="660"/>
    </location>
</feature>
<dbReference type="InterPro" id="IPR005828">
    <property type="entry name" value="MFS_sugar_transport-like"/>
</dbReference>
<dbReference type="PROSITE" id="PS00216">
    <property type="entry name" value="SUGAR_TRANSPORT_1"/>
    <property type="match status" value="2"/>
</dbReference>
<reference evidence="13" key="1">
    <citation type="submission" date="2025-08" db="UniProtKB">
        <authorList>
            <consortium name="RefSeq"/>
        </authorList>
    </citation>
    <scope>IDENTIFICATION</scope>
</reference>
<feature type="transmembrane region" description="Helical" evidence="10">
    <location>
        <begin position="902"/>
        <end position="932"/>
    </location>
</feature>
<feature type="transmembrane region" description="Helical" evidence="10">
    <location>
        <begin position="376"/>
        <end position="406"/>
    </location>
</feature>
<dbReference type="PRINTS" id="PR00171">
    <property type="entry name" value="SUGRTRNSPORT"/>
</dbReference>
<evidence type="ECO:0000256" key="6">
    <source>
        <dbReference type="ARBA" id="ARBA00022847"/>
    </source>
</evidence>
<feature type="transmembrane region" description="Helical" evidence="10">
    <location>
        <begin position="616"/>
        <end position="634"/>
    </location>
</feature>
<dbReference type="FunFam" id="1.20.1250.20:FF:000025">
    <property type="entry name" value="probable polyol transporter 4"/>
    <property type="match status" value="2"/>
</dbReference>
<dbReference type="Pfam" id="PF00083">
    <property type="entry name" value="Sugar_tr"/>
    <property type="match status" value="2"/>
</dbReference>
<evidence type="ECO:0000313" key="13">
    <source>
        <dbReference type="RefSeq" id="XP_020554797.1"/>
    </source>
</evidence>
<protein>
    <submittedName>
        <fullName evidence="13">Uncharacterized protein LOC105178355</fullName>
    </submittedName>
</protein>
<dbReference type="AlphaFoldDB" id="A0A8M8V897"/>
<keyword evidence="5 10" id="KW-0812">Transmembrane</keyword>
<dbReference type="GO" id="GO:0016020">
    <property type="term" value="C:membrane"/>
    <property type="evidence" value="ECO:0007669"/>
    <property type="project" value="UniProtKB-SubCell"/>
</dbReference>
<dbReference type="GO" id="GO:0015293">
    <property type="term" value="F:symporter activity"/>
    <property type="evidence" value="ECO:0007669"/>
    <property type="project" value="UniProtKB-KW"/>
</dbReference>
<evidence type="ECO:0000313" key="12">
    <source>
        <dbReference type="Proteomes" id="UP000504604"/>
    </source>
</evidence>
<dbReference type="KEGG" id="sind:105178355"/>
<feature type="transmembrane region" description="Helical" evidence="10">
    <location>
        <begin position="345"/>
        <end position="369"/>
    </location>
</feature>
<keyword evidence="6" id="KW-0769">Symport</keyword>
<evidence type="ECO:0000256" key="3">
    <source>
        <dbReference type="ARBA" id="ARBA00022448"/>
    </source>
</evidence>
<dbReference type="InterPro" id="IPR005829">
    <property type="entry name" value="Sugar_transporter_CS"/>
</dbReference>
<dbReference type="InterPro" id="IPR050814">
    <property type="entry name" value="Myo-inositol_Transporter"/>
</dbReference>
<evidence type="ECO:0000256" key="5">
    <source>
        <dbReference type="ARBA" id="ARBA00022692"/>
    </source>
</evidence>
<keyword evidence="12" id="KW-1185">Reference proteome</keyword>
<organism evidence="12 13">
    <name type="scientific">Sesamum indicum</name>
    <name type="common">Oriental sesame</name>
    <name type="synonym">Sesamum orientale</name>
    <dbReference type="NCBI Taxonomy" id="4182"/>
    <lineage>
        <taxon>Eukaryota</taxon>
        <taxon>Viridiplantae</taxon>
        <taxon>Streptophyta</taxon>
        <taxon>Embryophyta</taxon>
        <taxon>Tracheophyta</taxon>
        <taxon>Spermatophyta</taxon>
        <taxon>Magnoliopsida</taxon>
        <taxon>eudicotyledons</taxon>
        <taxon>Gunneridae</taxon>
        <taxon>Pentapetalae</taxon>
        <taxon>asterids</taxon>
        <taxon>lamiids</taxon>
        <taxon>Lamiales</taxon>
        <taxon>Pedaliaceae</taxon>
        <taxon>Sesamum</taxon>
    </lineage>
</organism>
<dbReference type="NCBIfam" id="TIGR00879">
    <property type="entry name" value="SP"/>
    <property type="match status" value="2"/>
</dbReference>
<dbReference type="SUPFAM" id="SSF103473">
    <property type="entry name" value="MFS general substrate transporter"/>
    <property type="match status" value="2"/>
</dbReference>
<evidence type="ECO:0000256" key="7">
    <source>
        <dbReference type="ARBA" id="ARBA00022989"/>
    </source>
</evidence>
<comment type="similarity">
    <text evidence="9">Belongs to the major facilitator superfamily. Phosphate:H(+) symporter (TC 2.A.1.9) family.</text>
</comment>
<keyword evidence="7 10" id="KW-1133">Transmembrane helix</keyword>
<comment type="subcellular location">
    <subcellularLocation>
        <location evidence="1">Membrane</location>
        <topology evidence="1">Multi-pass membrane protein</topology>
    </subcellularLocation>
</comment>
<dbReference type="RefSeq" id="XP_020554797.1">
    <property type="nucleotide sequence ID" value="XM_020699138.1"/>
</dbReference>
<feature type="transmembrane region" description="Helical" evidence="10">
    <location>
        <begin position="672"/>
        <end position="690"/>
    </location>
</feature>
<dbReference type="InterPro" id="IPR020846">
    <property type="entry name" value="MFS_dom"/>
</dbReference>
<feature type="transmembrane region" description="Helical" evidence="10">
    <location>
        <begin position="146"/>
        <end position="164"/>
    </location>
</feature>
<evidence type="ECO:0000256" key="8">
    <source>
        <dbReference type="ARBA" id="ARBA00023136"/>
    </source>
</evidence>
<feature type="transmembrane region" description="Helical" evidence="10">
    <location>
        <begin position="542"/>
        <end position="562"/>
    </location>
</feature>
<evidence type="ECO:0000256" key="9">
    <source>
        <dbReference type="ARBA" id="ARBA00044504"/>
    </source>
</evidence>
<feature type="transmembrane region" description="Helical" evidence="10">
    <location>
        <begin position="317"/>
        <end position="339"/>
    </location>
</feature>
<keyword evidence="8 10" id="KW-0472">Membrane</keyword>
<sequence length="1027" mass="112210">MTMMTTETGEISRRKLNKYACACAVVGSMISIIFGYDTGVMSGAMIFIKEEFTIKEGQVEVLAGILNLCALVGSLCAGRTSDYIGRRFTIVMASVIFMLGSILMGYAPNYGVLIAGRCTAGVGVGFALMIAPVYAAEISSANTRGFLSSLPEIGISVGILLGYISNNVFAKLSLELGWRMMLGIAAVPSLFLAIGILKMPESPRWLIMQGKVGEAKKILYKVCDDSEEAEQRLKDIKRAAGIDENCTADVVKIPKSRTEGEAGVWGELLIRPTTTVRRMLIAGVGIHFFEHATGTEAVILYGPRIFRKAGVMARRKLLMATVGVGLTKLTFITISTFIIDKIGRRKLLLFSIAGMIVTLTGLATCLTVVERSDEKLLWALVLSLIFVYGFIMFFNIGLCPVCWVYSSEIFPTKLRAAGVSISVGVNRVMNATVSMTFLSLSSAITIGGAFYLFASVSVVAWFFVYFCLPETKGRSLEEMEEVFSKDGDDKNEKKQLELVKNYPCENYPQFAIVASFVLQGLRENQLFVIMTMKTVEISRRKLNKYACACAVVGSMISIIFGYDTSVMSGAMIFIKEEFTIKEGQVEVLAGILNLCAFVGSLCAGRTSDYIGRRYTIVMASVFFMLGSILMGYAPNYGVLIAGRCTAGVGVGFALMIAPVYAAEISSANTRGFLSSLPEIGISVGVLLGYISNNLFAKLSLELGWRMMLGIAAVPSLLLAIVILKMPESPRWLIMQGKVGEAKKILYKVCDDCEEAEQRLKDIKRAAGIDENCTADVVKIPKSRTEGEAGVWGEPLIRPTPIVRRMLIAGVGIHFFEHATGPEAVILYGPRIFRKAGVMERRKLLMATVGVGLTKLTFIMISTFIIDKIGRRKLLLFSIAGMIVTLTGLATCLTVVERADEKLLWALVLSLIFVYGFIMFFNIGLCPVCWVYSSEIFPTKLRAAGVSISVGVNRVMNATVSMTFLSLSSAITIGGAFYLFASVSVVAWFFVYFCLPETKGRSLEEMEEVFSKDGDNKNEKKHLELVKS</sequence>
<feature type="transmembrane region" description="Helical" evidence="10">
    <location>
        <begin position="90"/>
        <end position="108"/>
    </location>
</feature>
<feature type="transmembrane region" description="Helical" evidence="10">
    <location>
        <begin position="969"/>
        <end position="994"/>
    </location>
</feature>
<evidence type="ECO:0000256" key="1">
    <source>
        <dbReference type="ARBA" id="ARBA00004141"/>
    </source>
</evidence>
<feature type="transmembrane region" description="Helical" evidence="10">
    <location>
        <begin position="587"/>
        <end position="604"/>
    </location>
</feature>
<name>A0A8M8V897_SESIN</name>
<dbReference type="GeneID" id="105178355"/>
<evidence type="ECO:0000256" key="4">
    <source>
        <dbReference type="ARBA" id="ARBA00022597"/>
    </source>
</evidence>
<feature type="transmembrane region" description="Helical" evidence="10">
    <location>
        <begin position="59"/>
        <end position="78"/>
    </location>
</feature>
<keyword evidence="4" id="KW-0762">Sugar transport</keyword>
<comment type="similarity">
    <text evidence="2">Belongs to the major facilitator superfamily. Sugar transporter (TC 2.A.1.1) family.</text>
</comment>
<dbReference type="PANTHER" id="PTHR48020:SF49">
    <property type="entry name" value="SUGAR TRANSPORTER"/>
    <property type="match status" value="1"/>
</dbReference>
<feature type="transmembrane region" description="Helical" evidence="10">
    <location>
        <begin position="702"/>
        <end position="723"/>
    </location>
</feature>
<evidence type="ECO:0000256" key="10">
    <source>
        <dbReference type="SAM" id="Phobius"/>
    </source>
</evidence>